<evidence type="ECO:0000313" key="2">
    <source>
        <dbReference type="EMBL" id="CAL6005258.1"/>
    </source>
</evidence>
<proteinExistence type="predicted"/>
<keyword evidence="3" id="KW-1185">Reference proteome</keyword>
<gene>
    <name evidence="2" type="ORF">HINF_LOCUS19284</name>
    <name evidence="1" type="ORF">HINF_LOCUS45225</name>
</gene>
<evidence type="ECO:0000313" key="1">
    <source>
        <dbReference type="EMBL" id="CAI9957580.1"/>
    </source>
</evidence>
<reference evidence="1" key="1">
    <citation type="submission" date="2023-06" db="EMBL/GenBank/DDBJ databases">
        <authorList>
            <person name="Kurt Z."/>
        </authorList>
    </citation>
    <scope>NUCLEOTIDE SEQUENCE</scope>
</reference>
<sequence>MPFIFEVNENKLLINWTDEILAQTVQMQDFKDQYYSIIIKGQNYQEFENYEFLSQSKYLEISGCSVNLSNIKGRIKTFCLDNCKCTNDFTSECQIKSQIQTLSIKDSNVQVQQLRQLKQLVYFDVSIQSSEYVFDFINCYMLNCQLTLTLTDQYFNLSQLNGKWLQFFFTNCIFTGEVDSTLKVHSVSLKISKESNINNIKHLQNLECDKFEVYNSSQNSDHVFDVSTYTDGKKKVMEVYLRQCVLDLSSIQGSWDIMKLINCSVVGNLNFKSNTKFIEIQIDDECKMDFGKFCGKNTVKNITLNNHQQYNFDLELIQKCQPKELTLQNYNLDLTKIIGKWEDLAIISCQFTKYSAPNSIQASQIQYNNNQYIQSLNCFQSTNFNIHRLQYSPFTTNLTIIQTPVNITEKNQTIQYLSLLDVKYVKFSVINLINLTSMDFKNIQTYNSAFSTKEASMNYLRLKKKIKSVKNQHKQRVLQILKLQKQKIISVNTLTNYYNSFFDLNLLKSFE</sequence>
<evidence type="ECO:0000313" key="3">
    <source>
        <dbReference type="Proteomes" id="UP001642409"/>
    </source>
</evidence>
<accession>A0AA86UGT7</accession>
<organism evidence="1">
    <name type="scientific">Hexamita inflata</name>
    <dbReference type="NCBI Taxonomy" id="28002"/>
    <lineage>
        <taxon>Eukaryota</taxon>
        <taxon>Metamonada</taxon>
        <taxon>Diplomonadida</taxon>
        <taxon>Hexamitidae</taxon>
        <taxon>Hexamitinae</taxon>
        <taxon>Hexamita</taxon>
    </lineage>
</organism>
<name>A0AA86UGT7_9EUKA</name>
<dbReference type="EMBL" id="CATOUU010000889">
    <property type="protein sequence ID" value="CAI9957580.1"/>
    <property type="molecule type" value="Genomic_DNA"/>
</dbReference>
<dbReference type="Proteomes" id="UP001642409">
    <property type="component" value="Unassembled WGS sequence"/>
</dbReference>
<dbReference type="EMBL" id="CAXDID020000050">
    <property type="protein sequence ID" value="CAL6005258.1"/>
    <property type="molecule type" value="Genomic_DNA"/>
</dbReference>
<protein>
    <submittedName>
        <fullName evidence="2">Hypothetical_protein</fullName>
    </submittedName>
</protein>
<reference evidence="2 3" key="2">
    <citation type="submission" date="2024-07" db="EMBL/GenBank/DDBJ databases">
        <authorList>
            <person name="Akdeniz Z."/>
        </authorList>
    </citation>
    <scope>NUCLEOTIDE SEQUENCE [LARGE SCALE GENOMIC DNA]</scope>
</reference>
<comment type="caution">
    <text evidence="1">The sequence shown here is derived from an EMBL/GenBank/DDBJ whole genome shotgun (WGS) entry which is preliminary data.</text>
</comment>
<dbReference type="AlphaFoldDB" id="A0AA86UGT7"/>